<gene>
    <name evidence="2" type="ORF">FOZ61_001515</name>
</gene>
<dbReference type="AlphaFoldDB" id="A0A7J6LWF7"/>
<accession>A0A7J6LWF7</accession>
<evidence type="ECO:0000256" key="1">
    <source>
        <dbReference type="SAM" id="MobiDB-lite"/>
    </source>
</evidence>
<organism evidence="2 3">
    <name type="scientific">Perkinsus olseni</name>
    <name type="common">Perkinsus atlanticus</name>
    <dbReference type="NCBI Taxonomy" id="32597"/>
    <lineage>
        <taxon>Eukaryota</taxon>
        <taxon>Sar</taxon>
        <taxon>Alveolata</taxon>
        <taxon>Perkinsozoa</taxon>
        <taxon>Perkinsea</taxon>
        <taxon>Perkinsida</taxon>
        <taxon>Perkinsidae</taxon>
        <taxon>Perkinsus</taxon>
    </lineage>
</organism>
<evidence type="ECO:0000313" key="3">
    <source>
        <dbReference type="Proteomes" id="UP000570595"/>
    </source>
</evidence>
<evidence type="ECO:0008006" key="4">
    <source>
        <dbReference type="Google" id="ProtNLM"/>
    </source>
</evidence>
<proteinExistence type="predicted"/>
<dbReference type="Proteomes" id="UP000570595">
    <property type="component" value="Unassembled WGS sequence"/>
</dbReference>
<comment type="caution">
    <text evidence="2">The sequence shown here is derived from an EMBL/GenBank/DDBJ whole genome shotgun (WGS) entry which is preliminary data.</text>
</comment>
<dbReference type="InterPro" id="IPR027267">
    <property type="entry name" value="AH/BAR_dom_sf"/>
</dbReference>
<dbReference type="Gene3D" id="1.20.1270.60">
    <property type="entry name" value="Arfaptin homology (AH) domain/BAR domain"/>
    <property type="match status" value="1"/>
</dbReference>
<feature type="region of interest" description="Disordered" evidence="1">
    <location>
        <begin position="530"/>
        <end position="604"/>
    </location>
</feature>
<reference evidence="2 3" key="1">
    <citation type="submission" date="2020-04" db="EMBL/GenBank/DDBJ databases">
        <title>Perkinsus olseni comparative genomics.</title>
        <authorList>
            <person name="Bogema D.R."/>
        </authorList>
    </citation>
    <scope>NUCLEOTIDE SEQUENCE [LARGE SCALE GENOMIC DNA]</scope>
    <source>
        <strain evidence="2">ATCC PRA-179</strain>
    </source>
</reference>
<protein>
    <recommendedName>
        <fullName evidence="4">BAR domain-containing protein</fullName>
    </recommendedName>
</protein>
<sequence length="604" mass="67720">MPFYSKTVRDFKDSVFGVKPDKKDPLQKAREEVTEYLAKAKDLHATLVNFQRNVDEMGAIRDDVVRQARSFLIPLSEGDFPVNYSDTSPQYAQVGELFASQIEIMGASKENTRSLLNDSIAVAETLVERLTNLVTQFNERDKAAEVVDHYKEKLSALNEEQAKKPKKALEDRIKRNMVKQEDAVSNFQSIDDSCRSAVTSLLEGRQADFSQILENMCLYIATNVQSSASCVPVFTKEIPEAVDRNKALREEQVRANKKAAEAASKDLTDRGEYWRWPNLVAAARYLRWSEIFSYEFRFFSMAENESTRREDPFARLRAQVPEHDDRAKALLGSLQEIGDYVSKLDEAQQEAARLFRNELMAPTSCAINHDYSQACTLFVNQLNAIHESILDAQCELAGAVCFAEEMVDRNHDIQRRLLQRDRSNGQLKRCIMNVEELSQKASKHKGRDYDRQIVEALDKYHAAEREAETLDRCVTADLKALIEHQNTDYARVLAPFSRYLGVAASTEANTAYILAKKVPNILRSAVHEDLTSNRPPCVPKPNEDEEGVSAAGGTIDARLEETPDDACRRRASGTASQPDNSAEAPGGGSASIDVTEDGRQGPSC</sequence>
<feature type="compositionally biased region" description="Basic and acidic residues" evidence="1">
    <location>
        <begin position="557"/>
        <end position="568"/>
    </location>
</feature>
<dbReference type="EMBL" id="JABAHT010000138">
    <property type="protein sequence ID" value="KAF4663613.1"/>
    <property type="molecule type" value="Genomic_DNA"/>
</dbReference>
<evidence type="ECO:0000313" key="2">
    <source>
        <dbReference type="EMBL" id="KAF4663613.1"/>
    </source>
</evidence>
<dbReference type="OrthoDB" id="421421at2759"/>
<name>A0A7J6LWF7_PEROL</name>